<evidence type="ECO:0000313" key="3">
    <source>
        <dbReference type="Proteomes" id="UP000326944"/>
    </source>
</evidence>
<proteinExistence type="predicted"/>
<dbReference type="EMBL" id="CP043617">
    <property type="protein sequence ID" value="QFR49398.1"/>
    <property type="molecule type" value="Genomic_DNA"/>
</dbReference>
<name>A0A5P8P103_9BACT</name>
<sequence>MNNIKDDAHSDSEIIDYKGYLNKICQNGSQYQLDIGNFELNYKSMGYKYRLSGFFAYLDIENKITPEYMNHFVTFMNEQNRYSSIHPATYASYNLILNFYLVKNRYNYETVKNKGVNAYKENNFKKYEDREILNQVYDKGGAVWLNSKGNICIRFSIDSEHKEYNIKQAGIVLSNFLDMDIEFSKENRINKSVNSDKVNICTKDLLLIQEEVFNVEQHQEFIEVNGLWYKNRFKPSKLLQLNKQPQNVPVHIFYLISHLVNYDVERCFAFINWLAAFFQTLKKSQIAILFKGDQGAGKGTLFKLIEELFGKVYCKQINGDSLRSNYLGAFIENTLFLNFDEISYKTIGKTSFNSLLKAIITNDEVTAEKKNINMDNATKIYAQTILFSNVDHPINIEESDRRFTVFTTGGNIKETDFFGHGSFDKFEQAMMNEIEDFAMYLKLYNIDVNQANMPFETQEKYLMVNRTENNLKDFVNAILNKNMFYFQRLKNIDIGLLNTFINHLIQERVYQKYLIIVYTALYPQDKYIESARTLIKQVEKIAPDVFGDHNLYKSNGDKYYKLYYEVDVNNSRPMFSDTPFLPNKNSRPLF</sequence>
<dbReference type="InterPro" id="IPR045455">
    <property type="entry name" value="NrS-1_pol-like_helicase"/>
</dbReference>
<dbReference type="InterPro" id="IPR027417">
    <property type="entry name" value="P-loop_NTPase"/>
</dbReference>
<organism evidence="2 3">
    <name type="scientific">Sulfurimonas lithotrophica</name>
    <dbReference type="NCBI Taxonomy" id="2590022"/>
    <lineage>
        <taxon>Bacteria</taxon>
        <taxon>Pseudomonadati</taxon>
        <taxon>Campylobacterota</taxon>
        <taxon>Epsilonproteobacteria</taxon>
        <taxon>Campylobacterales</taxon>
        <taxon>Sulfurimonadaceae</taxon>
        <taxon>Sulfurimonas</taxon>
    </lineage>
</organism>
<dbReference type="OrthoDB" id="5365626at2"/>
<feature type="domain" description="NrS-1 polymerase-like helicase" evidence="1">
    <location>
        <begin position="290"/>
        <end position="402"/>
    </location>
</feature>
<dbReference type="SUPFAM" id="SSF52540">
    <property type="entry name" value="P-loop containing nucleoside triphosphate hydrolases"/>
    <property type="match status" value="1"/>
</dbReference>
<dbReference type="KEGG" id="sulg:FJR48_06525"/>
<evidence type="ECO:0000313" key="2">
    <source>
        <dbReference type="EMBL" id="QFR49398.1"/>
    </source>
</evidence>
<reference evidence="2 3" key="1">
    <citation type="submission" date="2019-09" db="EMBL/GenBank/DDBJ databases">
        <title>Sulfurimonas gotlandica sp. nov., a chemoautotrophic and psychrotolerant epsilonproteobacterium isolated from a pelagic redoxcline, and an emended description of the genus Sulfurimonas.</title>
        <authorList>
            <person name="Wang S."/>
            <person name="Jiang L."/>
            <person name="Shao S."/>
        </authorList>
    </citation>
    <scope>NUCLEOTIDE SEQUENCE [LARGE SCALE GENOMIC DNA]</scope>
    <source>
        <strain evidence="2 3">GYSZ_1</strain>
    </source>
</reference>
<dbReference type="Proteomes" id="UP000326944">
    <property type="component" value="Chromosome"/>
</dbReference>
<gene>
    <name evidence="2" type="ORF">FJR48_06525</name>
</gene>
<evidence type="ECO:0000259" key="1">
    <source>
        <dbReference type="Pfam" id="PF19263"/>
    </source>
</evidence>
<accession>A0A5P8P103</accession>
<dbReference type="Gene3D" id="3.40.50.300">
    <property type="entry name" value="P-loop containing nucleotide triphosphate hydrolases"/>
    <property type="match status" value="1"/>
</dbReference>
<protein>
    <recommendedName>
        <fullName evidence="1">NrS-1 polymerase-like helicase domain-containing protein</fullName>
    </recommendedName>
</protein>
<keyword evidence="3" id="KW-1185">Reference proteome</keyword>
<dbReference type="AlphaFoldDB" id="A0A5P8P103"/>
<dbReference type="Pfam" id="PF19263">
    <property type="entry name" value="DUF5906"/>
    <property type="match status" value="1"/>
</dbReference>
<dbReference type="RefSeq" id="WP_152307341.1">
    <property type="nucleotide sequence ID" value="NZ_CP043617.1"/>
</dbReference>